<gene>
    <name evidence="1" type="ORF">M9H77_06599</name>
</gene>
<organism evidence="1 2">
    <name type="scientific">Catharanthus roseus</name>
    <name type="common">Madagascar periwinkle</name>
    <name type="synonym">Vinca rosea</name>
    <dbReference type="NCBI Taxonomy" id="4058"/>
    <lineage>
        <taxon>Eukaryota</taxon>
        <taxon>Viridiplantae</taxon>
        <taxon>Streptophyta</taxon>
        <taxon>Embryophyta</taxon>
        <taxon>Tracheophyta</taxon>
        <taxon>Spermatophyta</taxon>
        <taxon>Magnoliopsida</taxon>
        <taxon>eudicotyledons</taxon>
        <taxon>Gunneridae</taxon>
        <taxon>Pentapetalae</taxon>
        <taxon>asterids</taxon>
        <taxon>lamiids</taxon>
        <taxon>Gentianales</taxon>
        <taxon>Apocynaceae</taxon>
        <taxon>Rauvolfioideae</taxon>
        <taxon>Vinceae</taxon>
        <taxon>Catharanthinae</taxon>
        <taxon>Catharanthus</taxon>
    </lineage>
</organism>
<name>A0ACC0BSK0_CATRO</name>
<dbReference type="EMBL" id="CM044702">
    <property type="protein sequence ID" value="KAI5675649.1"/>
    <property type="molecule type" value="Genomic_DNA"/>
</dbReference>
<protein>
    <submittedName>
        <fullName evidence="1">Uncharacterized protein</fullName>
    </submittedName>
</protein>
<evidence type="ECO:0000313" key="1">
    <source>
        <dbReference type="EMBL" id="KAI5675649.1"/>
    </source>
</evidence>
<evidence type="ECO:0000313" key="2">
    <source>
        <dbReference type="Proteomes" id="UP001060085"/>
    </source>
</evidence>
<reference evidence="2" key="1">
    <citation type="journal article" date="2023" name="Nat. Plants">
        <title>Single-cell RNA sequencing provides a high-resolution roadmap for understanding the multicellular compartmentation of specialized metabolism.</title>
        <authorList>
            <person name="Sun S."/>
            <person name="Shen X."/>
            <person name="Li Y."/>
            <person name="Li Y."/>
            <person name="Wang S."/>
            <person name="Li R."/>
            <person name="Zhang H."/>
            <person name="Shen G."/>
            <person name="Guo B."/>
            <person name="Wei J."/>
            <person name="Xu J."/>
            <person name="St-Pierre B."/>
            <person name="Chen S."/>
            <person name="Sun C."/>
        </authorList>
    </citation>
    <scope>NUCLEOTIDE SEQUENCE [LARGE SCALE GENOMIC DNA]</scope>
</reference>
<dbReference type="Proteomes" id="UP001060085">
    <property type="component" value="Linkage Group LG02"/>
</dbReference>
<proteinExistence type="predicted"/>
<sequence>MSSRERVGNSELEEWKERYYRELRDEKVKIQSNDKYLHCPYCPDHRRNAYYFEELIWHSSRIGRESKGASVRDKARHLGLLKYLDRYGDKQENVRLRRRSLERFQDSKSSQSYRETKLIDSNDPDGIHSGERECEGIYQLIEDGILRERAAQTTVAVKCDPSTIAKSVKSPAKGTLPNLKTKSQVHVQSKMKVDEDGIVWPWMVLVANIPVEYKNGKYVGESGRKLREELKSQGYDPVKVHPLWNHRGHSGFAVVEFDSGWGGFNDAMVLEKTFEGNGQGKRDWKARSQKGNKLYAWIARDEEYLSKGLIGEYLSKNGDLKTVSEIETEDKVKGTKLVSSLKNELVLKRKRCEQMEKKISRTEALVGKVMKQKEEIIEKFNDEIKMMQQEAHDQLQHILTHHRSSNLDLEARREELEMGEKELMQWQAINQKEKRMLDHQKEMNERAIVEQKKADEKMMNLAEEQKQTLELEVERMKGAIEVMRHMTEEGDTEAQNKKKFLEEKLKDKEEELDVLDRTNQNLIVKEKLANDELQEARKKLIHVAHLQGLPDGRGRAIICVKRMGELDENPFVTAAKRKYSKEEAEEKGMELCSLWEEYLRDPSWHPYKVIVDGENAKEVIDENDEKLTSLRKEFGDDDEVYKAVIRASNELNEYNPSGKYPVPELWNTLEGRKASLKEGVSHILKLWKLNKQKR</sequence>
<keyword evidence="2" id="KW-1185">Reference proteome</keyword>
<accession>A0ACC0BSK0</accession>
<comment type="caution">
    <text evidence="1">The sequence shown here is derived from an EMBL/GenBank/DDBJ whole genome shotgun (WGS) entry which is preliminary data.</text>
</comment>